<dbReference type="AlphaFoldDB" id="A0A225DL41"/>
<evidence type="ECO:0000313" key="1">
    <source>
        <dbReference type="EMBL" id="OWK42132.1"/>
    </source>
</evidence>
<proteinExistence type="predicted"/>
<comment type="caution">
    <text evidence="1">The sequence shown here is derived from an EMBL/GenBank/DDBJ whole genome shotgun (WGS) entry which is preliminary data.</text>
</comment>
<name>A0A225DL41_9BACT</name>
<sequence length="62" mass="7119">MQVEVPHILLRLPARRPRLRLCLRQFSIGGRTVRKLLGDEYRPAAPFVRDQVQNPSAKATPE</sequence>
<organism evidence="1 2">
    <name type="scientific">Fimbriiglobus ruber</name>
    <dbReference type="NCBI Taxonomy" id="1908690"/>
    <lineage>
        <taxon>Bacteria</taxon>
        <taxon>Pseudomonadati</taxon>
        <taxon>Planctomycetota</taxon>
        <taxon>Planctomycetia</taxon>
        <taxon>Gemmatales</taxon>
        <taxon>Gemmataceae</taxon>
        <taxon>Fimbriiglobus</taxon>
    </lineage>
</organism>
<reference evidence="2" key="1">
    <citation type="submission" date="2017-06" db="EMBL/GenBank/DDBJ databases">
        <title>Genome analysis of Fimbriiglobus ruber SP5, the first member of the order Planctomycetales with confirmed chitinolytic capability.</title>
        <authorList>
            <person name="Ravin N.V."/>
            <person name="Rakitin A.L."/>
            <person name="Ivanova A.A."/>
            <person name="Beletsky A.V."/>
            <person name="Kulichevskaya I.S."/>
            <person name="Mardanov A.V."/>
            <person name="Dedysh S.N."/>
        </authorList>
    </citation>
    <scope>NUCLEOTIDE SEQUENCE [LARGE SCALE GENOMIC DNA]</scope>
    <source>
        <strain evidence="2">SP5</strain>
    </source>
</reference>
<keyword evidence="2" id="KW-1185">Reference proteome</keyword>
<dbReference type="EMBL" id="NIDE01000005">
    <property type="protein sequence ID" value="OWK42132.1"/>
    <property type="molecule type" value="Genomic_DNA"/>
</dbReference>
<dbReference type="Proteomes" id="UP000214646">
    <property type="component" value="Unassembled WGS sequence"/>
</dbReference>
<accession>A0A225DL41</accession>
<evidence type="ECO:0000313" key="2">
    <source>
        <dbReference type="Proteomes" id="UP000214646"/>
    </source>
</evidence>
<protein>
    <submittedName>
        <fullName evidence="1">Uncharacterized protein</fullName>
    </submittedName>
</protein>
<gene>
    <name evidence="1" type="ORF">FRUB_04210</name>
</gene>